<dbReference type="Pfam" id="PF01722">
    <property type="entry name" value="BolA"/>
    <property type="match status" value="1"/>
</dbReference>
<evidence type="ECO:0000313" key="3">
    <source>
        <dbReference type="EMBL" id="OLL21976.1"/>
    </source>
</evidence>
<dbReference type="EMBL" id="LXFE01004042">
    <property type="protein sequence ID" value="OLL21976.1"/>
    <property type="molecule type" value="Genomic_DNA"/>
</dbReference>
<dbReference type="InterPro" id="IPR002634">
    <property type="entry name" value="BolA"/>
</dbReference>
<sequence length="101" mass="11570">MLRVNRIRMLFGRRYISSSTPNEGLTKGGKAIYEKLSKEFQPRRLRVLDISGGCGQMYSIDIASTKFEGLNRVEQHRLVNDLLKDEIKGFHGLQLKTEPAF</sequence>
<gene>
    <name evidence="3" type="ORF">NEOLI_001788</name>
</gene>
<dbReference type="OrthoDB" id="203381at2759"/>
<dbReference type="SUPFAM" id="SSF82657">
    <property type="entry name" value="BolA-like"/>
    <property type="match status" value="1"/>
</dbReference>
<reference evidence="3 4" key="1">
    <citation type="submission" date="2016-04" db="EMBL/GenBank/DDBJ databases">
        <title>Evolutionary innovation and constraint leading to complex multicellularity in the Ascomycota.</title>
        <authorList>
            <person name="Cisse O."/>
            <person name="Nguyen A."/>
            <person name="Hewitt D.A."/>
            <person name="Jedd G."/>
            <person name="Stajich J.E."/>
        </authorList>
    </citation>
    <scope>NUCLEOTIDE SEQUENCE [LARGE SCALE GENOMIC DNA]</scope>
    <source>
        <strain evidence="3 4">DAH-3</strain>
    </source>
</reference>
<keyword evidence="4" id="KW-1185">Reference proteome</keyword>
<dbReference type="Gene3D" id="3.30.300.90">
    <property type="entry name" value="BolA-like"/>
    <property type="match status" value="1"/>
</dbReference>
<organism evidence="3 4">
    <name type="scientific">Neolecta irregularis (strain DAH-3)</name>
    <dbReference type="NCBI Taxonomy" id="1198029"/>
    <lineage>
        <taxon>Eukaryota</taxon>
        <taxon>Fungi</taxon>
        <taxon>Dikarya</taxon>
        <taxon>Ascomycota</taxon>
        <taxon>Taphrinomycotina</taxon>
        <taxon>Neolectales</taxon>
        <taxon>Neolectaceae</taxon>
        <taxon>Neolecta</taxon>
    </lineage>
</organism>
<dbReference type="OMA" id="EIQNMHG"/>
<accession>A0A1U7LH43</accession>
<dbReference type="GO" id="GO:0005759">
    <property type="term" value="C:mitochondrial matrix"/>
    <property type="evidence" value="ECO:0007669"/>
    <property type="project" value="TreeGrafter"/>
</dbReference>
<comment type="caution">
    <text evidence="3">The sequence shown here is derived from an EMBL/GenBank/DDBJ whole genome shotgun (WGS) entry which is preliminary data.</text>
</comment>
<dbReference type="PANTHER" id="PTHR46188">
    <property type="entry name" value="BOLA-LIKE PROTEIN 3"/>
    <property type="match status" value="1"/>
</dbReference>
<proteinExistence type="inferred from homology"/>
<protein>
    <submittedName>
        <fullName evidence="3">Putative bolA-like protein</fullName>
    </submittedName>
</protein>
<dbReference type="InterPro" id="IPR052275">
    <property type="entry name" value="Mt_Fe-S_assembly_factor"/>
</dbReference>
<dbReference type="AlphaFoldDB" id="A0A1U7LH43"/>
<name>A0A1U7LH43_NEOID</name>
<comment type="similarity">
    <text evidence="1 2">Belongs to the BolA/IbaG family.</text>
</comment>
<dbReference type="InterPro" id="IPR036065">
    <property type="entry name" value="BolA-like_sf"/>
</dbReference>
<evidence type="ECO:0000256" key="2">
    <source>
        <dbReference type="RuleBase" id="RU003860"/>
    </source>
</evidence>
<dbReference type="PANTHER" id="PTHR46188:SF1">
    <property type="entry name" value="BOLA-LIKE PROTEIN 3"/>
    <property type="match status" value="1"/>
</dbReference>
<evidence type="ECO:0000256" key="1">
    <source>
        <dbReference type="ARBA" id="ARBA00005578"/>
    </source>
</evidence>
<evidence type="ECO:0000313" key="4">
    <source>
        <dbReference type="Proteomes" id="UP000186594"/>
    </source>
</evidence>
<dbReference type="STRING" id="1198029.A0A1U7LH43"/>
<dbReference type="Proteomes" id="UP000186594">
    <property type="component" value="Unassembled WGS sequence"/>
</dbReference>